<keyword evidence="1" id="KW-0175">Coiled coil</keyword>
<gene>
    <name evidence="5" type="primary">106076383</name>
</gene>
<feature type="compositionally biased region" description="Low complexity" evidence="2">
    <location>
        <begin position="364"/>
        <end position="388"/>
    </location>
</feature>
<evidence type="ECO:0000313" key="6">
    <source>
        <dbReference type="Proteomes" id="UP000076420"/>
    </source>
</evidence>
<evidence type="ECO:0000256" key="1">
    <source>
        <dbReference type="SAM" id="Coils"/>
    </source>
</evidence>
<dbReference type="VEuPathDB" id="VectorBase:BGLAX_030430"/>
<evidence type="ECO:0000259" key="4">
    <source>
        <dbReference type="PROSITE" id="PS51390"/>
    </source>
</evidence>
<evidence type="ECO:0000256" key="2">
    <source>
        <dbReference type="SAM" id="MobiDB-lite"/>
    </source>
</evidence>
<feature type="signal peptide" evidence="3">
    <location>
        <begin position="1"/>
        <end position="18"/>
    </location>
</feature>
<feature type="region of interest" description="Disordered" evidence="2">
    <location>
        <begin position="244"/>
        <end position="311"/>
    </location>
</feature>
<proteinExistence type="predicted"/>
<feature type="chain" id="PRO_5014285017" description="WAP domain-containing protein" evidence="3">
    <location>
        <begin position="19"/>
        <end position="425"/>
    </location>
</feature>
<dbReference type="PROSITE" id="PS51390">
    <property type="entry name" value="WAP"/>
    <property type="match status" value="1"/>
</dbReference>
<accession>A0A2C9KG89</accession>
<reference evidence="5" key="1">
    <citation type="submission" date="2020-05" db="UniProtKB">
        <authorList>
            <consortium name="EnsemblMetazoa"/>
        </authorList>
    </citation>
    <scope>IDENTIFICATION</scope>
    <source>
        <strain evidence="5">BB02</strain>
    </source>
</reference>
<dbReference type="OrthoDB" id="4473401at2759"/>
<dbReference type="GO" id="GO:0030414">
    <property type="term" value="F:peptidase inhibitor activity"/>
    <property type="evidence" value="ECO:0007669"/>
    <property type="project" value="InterPro"/>
</dbReference>
<dbReference type="KEGG" id="bgt:106076383"/>
<dbReference type="VEuPathDB" id="VectorBase:BGLB019201"/>
<feature type="region of interest" description="Disordered" evidence="2">
    <location>
        <begin position="364"/>
        <end position="408"/>
    </location>
</feature>
<sequence length="425" mass="47002">MNKDCICILFMVVSLVIGQSDFMCPPNTKMGLCEPPPSPCVTDADCMQDHICCPHACSRTCKPKNNYVSQVGGSSASASQVPDLLNDPRVYVGRCPDSSCFALFPEPNECSTSKLCPQEQYCCNDGCKNVCLIKPEYAALMAQQEAKQRQQQQIMYLKQQEELMRRQQEMLLQQQRQIALAEQAMLQAKARATAEAELAAQQARAKYEKELQLKAEAQAVKQKQQLAQQQAAALLQQQMQEQQQQQQQQQQPNQQQTNSQTPASSSGYNFLDNFVDGPQTMTGTNTELPARSSKFSELTGRPTGTQGAHSGDKSLSLLAAQLNSPASANPYSSAHQQNVYSKSDYLPPVRSETQERLIRLILPQGSASGSPPRPAQRAPQAVQRVPQQMAYPNSGYPYPQANQSPVRQQGSVDPYLMFHFMQTAA</sequence>
<dbReference type="EnsemblMetazoa" id="BGLB019201-RB">
    <property type="protein sequence ID" value="BGLB019201-PB"/>
    <property type="gene ID" value="BGLB019201"/>
</dbReference>
<evidence type="ECO:0000313" key="5">
    <source>
        <dbReference type="EnsemblMetazoa" id="BGLB019201-PB"/>
    </source>
</evidence>
<dbReference type="AlphaFoldDB" id="A0A2C9KG89"/>
<protein>
    <recommendedName>
        <fullName evidence="4">WAP domain-containing protein</fullName>
    </recommendedName>
</protein>
<organism evidence="5 6">
    <name type="scientific">Biomphalaria glabrata</name>
    <name type="common">Bloodfluke planorb</name>
    <name type="synonym">Freshwater snail</name>
    <dbReference type="NCBI Taxonomy" id="6526"/>
    <lineage>
        <taxon>Eukaryota</taxon>
        <taxon>Metazoa</taxon>
        <taxon>Spiralia</taxon>
        <taxon>Lophotrochozoa</taxon>
        <taxon>Mollusca</taxon>
        <taxon>Gastropoda</taxon>
        <taxon>Heterobranchia</taxon>
        <taxon>Euthyneura</taxon>
        <taxon>Panpulmonata</taxon>
        <taxon>Hygrophila</taxon>
        <taxon>Lymnaeoidea</taxon>
        <taxon>Planorbidae</taxon>
        <taxon>Biomphalaria</taxon>
    </lineage>
</organism>
<keyword evidence="3" id="KW-0732">Signal</keyword>
<feature type="domain" description="WAP" evidence="4">
    <location>
        <begin position="16"/>
        <end position="65"/>
    </location>
</feature>
<dbReference type="InterPro" id="IPR008197">
    <property type="entry name" value="WAP_dom"/>
</dbReference>
<feature type="compositionally biased region" description="Polar residues" evidence="2">
    <location>
        <begin position="257"/>
        <end position="268"/>
    </location>
</feature>
<evidence type="ECO:0000256" key="3">
    <source>
        <dbReference type="SAM" id="SignalP"/>
    </source>
</evidence>
<dbReference type="STRING" id="6526.A0A2C9KG89"/>
<dbReference type="GO" id="GO:0005576">
    <property type="term" value="C:extracellular region"/>
    <property type="evidence" value="ECO:0007669"/>
    <property type="project" value="InterPro"/>
</dbReference>
<feature type="compositionally biased region" description="Low complexity" evidence="2">
    <location>
        <begin position="244"/>
        <end position="256"/>
    </location>
</feature>
<feature type="coiled-coil region" evidence="1">
    <location>
        <begin position="140"/>
        <end position="237"/>
    </location>
</feature>
<dbReference type="EnsemblMetazoa" id="BGLB019201-RA">
    <property type="protein sequence ID" value="BGLB019201-PA"/>
    <property type="gene ID" value="BGLB019201"/>
</dbReference>
<dbReference type="Proteomes" id="UP000076420">
    <property type="component" value="Unassembled WGS sequence"/>
</dbReference>
<name>A0A2C9KG89_BIOGL</name>